<evidence type="ECO:0000313" key="4">
    <source>
        <dbReference type="EMBL" id="CAI4013841.1"/>
    </source>
</evidence>
<dbReference type="OrthoDB" id="415822at2759"/>
<dbReference type="InterPro" id="IPR012337">
    <property type="entry name" value="RNaseH-like_sf"/>
</dbReference>
<dbReference type="InterPro" id="IPR036397">
    <property type="entry name" value="RNaseH_sf"/>
</dbReference>
<dbReference type="Gene3D" id="3.30.420.10">
    <property type="entry name" value="Ribonuclease H-like superfamily/Ribonuclease H"/>
    <property type="match status" value="1"/>
</dbReference>
<sequence>MGDQRKSLDARAGTLKSVLRAAYLLRCHSVLLECVVGARQDKKVLKQLRQWCQVTRFNAREITLDLNQIWCTNRKRWWCLLTFPGSAPPTLEPFPVFPDLIRVGDILPCFPVWPEDQQHQLEVGLYEYRKFEECGGINQNLINLEGQLKTSLHGWGNQLDPCPCGCRQFAMSLTRLQKRGMHGALIPLGGVLTSGDLQVPRMRHIHPWELSLLQGLAPNRPWMPHLKLALSGLGQMASPFQSGWIVAQLHFANSDRSCGLEIMTPERILWQMMESVFHDREAMFPGISQTPRVQKTTDMIQKVLMAASDTRIVPRQLPDAESIASTLQDSFDHLDNIETPRDSKIEPKQDGIKDGLKPQSLSAVLTQFCAHKSPCKEAFPVPEIPPLREDPASEEDWKQFELTEPKETVLSPKAISSWQSTGGIPGFQVGSPKTPKPSVSLTATWPVESQPTLLPGAKVLSLRHEDSKNGSTGEAFTNPDPSKGATGSHIRASEAGKMIVQKGFDHSSGVSSEGASDSHIRASEAGNTTVQKGLDHSLGVASEGASDLQIRASEAGNIDVQKGLTNSFGVVAEGAPDSHIRASEAGNMFVQKGSTFEVRPPSKGAPAPHIGAFEAGSMTTDVGGIAGKQASETAAFANIRTPKAIDPIGTNPFRGNSCRTVEGQPKVATPMPCHAIDTTPSAPAAAGDLCPPDTAVDSRELMDSHHGCTSEALTSGCTALPVIDCETPHGELDKNQTTSHRMGRKDPLMHDDKKDKRNSIQQPGTGTPGPENIDKQPRPRTSEPEKIHNQPASRTPEPDKIEAEEPRELHPPMSVQAMPAAAFVPAGPSPHPDDESVDRPEATRNSTPDLHQDAPAMHLCTLRIVYPGSKWPIIVKAPMGITAHQLIQAERSMGTIGHFAIACNNLGHALPLLAQIEPFQQVHFHERAPSSPCPIESKDARGFQSPTQDVYSRLHLLFEQHSHVAMDEMNFYLQQFAPVAGTHVEPVIGIPPKTGYCQALRVISNWIGYNLTNSYARQQPIATACLICQHWIPFLFRTLDGKTTIQTTLDGGEIIRDIRSAGSDDMEHGDLEQSWPAWLSQEIMIQTREIEHIFAGDCGFQAAVWTCNHSCSEIPCAAVTATQASAWRDQFQNHLLQQGGAWTYIRPGDLLLGGTKSGDNLEAQLAELLGTHGVPKPLASERANVVLAKLGRQGIIASMRAPNPWRDLKAKANAQIPKVQLVHPTELSEAIKTRAESGVPIGHKKKKTFKATNPPVRLRPEDVEIPPGVFRQADGEPVQQLSIQQIGPDAKGVIVTDSQTAAPFLQMKQPVSKQGLALLVLDHAADPILCIGEVMRFPGRCVTTAEPIITAARLIQIGAIPVSRNEPTHKLKVEETPNQVLRLLAFRDCWEGEWTQFTKNPVKSILHHLPDLQKQEAKENPILDLWDRQFVNLKLEKASPTYAQLFIVTIRVALTDIRPMLNLSGRNGIFLEPRTDDGRKPDPAYRVIWLPNKDKESLQAHVQTATAWSCLARTGTRFGLRTTEDHAETLHNQFKPNTPWIESTALMSYTVGPFPPGSTRAAILKICRAWDWNAKPVQPKARSADGKGVLWQLLAATAPDSEVYQLDHGDVLVTLDPPKKQQGPPQPKDLQASAKTLAALSTKATVSNPDEDPWAHYDPWTTPPKAAKTNARPSATKMDLEALEQRLDQKLLSHQTRTDGDTTMTVEDERINHLELRMQRLENNVQQHHQAYLTQHNEVQHQLQQVQTQVAEQGATFNHLLDQRFTQQLTEIERIMAKRPKTNECQWIRGAITYGYAKDSHTPKVIESTCDLLQAVTKRITLQSHGPRFLLGDFNLEEHQIDLAELWNDYGFVEAQTFAHHMWGQIPTNTCHHKTRKDHLWLSREILPFVRKVVVDDTWFSDHALVYAEIAPMGPMEPIPVWRKPLDLPWDKVETNFQPEALALDPSKPETFLGEFWQQTERQIDAHLRQGGQQGLTQAHLGRAATHEVAWKKQEIPPLKRPRKSDFQEQFIGEHWQHYHWTRQLRRLQSYCQLVFPKPGKTINFDRQMALWRSILCSQGFTRGFRKFWPDRPVKMAGAPAAIPRWPPSHHDASLIFEGFKTVFMDFEAALIKSRRASAKLARLKDPHKIYQDTAKPQAMPVHTLLTTKATEVMETTEEGRAYYTPGELDPNEPVQGPNGPLTIAHHSLGQMLLDPVGLITAIEKHAEATTPSDYRPICVLPMAYRNWASIRTKQILAWLSKFAPPGLIGNRSHKECAYIWWSIAAAVEQTWYDGDQLCGGLCDIVKCYNCLPRIPIFAIAKHMRLPPTLLHAWFRAITGLERRFVITGGTGPAMRSTTGFPEGDPLSVCSMFLTNLALFEWVGRAEPSASLWTFVDNLETTSHTPEAAASSLDAIEAFCNALDVQLDTAKTAFWATNSSAREHLRQSGRRVVLDTKDLGAQMTFCRRHTNKVVRSRAYAQPEFWARLARSCAPQHQKEICLRVSAWPRALHGISTVIFGQEHISKLRTKALRSFGWKNKGMHPMLQLSCLCDIRSDPGYWCLWQSIVAFRRFADIVSSSETLDFLILHPEKRIDPGPCGVLLQRLHAIAWAWEGQGWVRDHQGFLIHLCDSPLNLLKQRLQHGWQSLACATAAERKSMSGLANADVLFTLENFAQKDSQMQGFIRYALNGSFYTRDKLIHSGVVDTTTCPWCDAEDSVRHRHWECSHNADLIAQIPHEVRAEIHNLPPCTMNHGWICEPEELVQFRRSLMTLPDRTRIFFPVSCEFPVAHLFTDGSGWFPKHRQLRVVTWAVVLASLPDEGFVTVAQGMVQGILQTVLRAEITAAISALEWILHEGKPSIIWVDNLQVQRNLENFRLGLVDLGNMDNDHDLWLKAAALCQEAVEAQLLIKVVKVHSHEDGSQYADPIERWAIAGNDAADKAAQEARSLFHPSFWQLWDKLHKAYISKKVFRDAIHWLFTAVGQRAQQLKTLSVPEAGPNEAPQSHKEEDAALCIFDPIPCWTDRAQHVILGGCGELVLNWLRTVAVDNSATPQWLSSYQMLAHLQLQTGRWGPICIKKEWMPGEDGPINHQQFNFCQRSTWMSHYIRRLGTAFGLDLKPTRRRPAGSMFPFWTRCYKIKISSAAVAGLDRVFMEKVGRPITKVGTDLAGDGEMSLETSRCGSSDSADYHDALDATPAAPAAPAGDGRGFGGLGARLGQLVSR</sequence>
<feature type="region of interest" description="Disordered" evidence="2">
    <location>
        <begin position="1644"/>
        <end position="1672"/>
    </location>
</feature>
<keyword evidence="6" id="KW-1185">Reference proteome</keyword>
<feature type="region of interest" description="Disordered" evidence="2">
    <location>
        <begin position="728"/>
        <end position="801"/>
    </location>
</feature>
<reference evidence="4" key="1">
    <citation type="submission" date="2022-10" db="EMBL/GenBank/DDBJ databases">
        <authorList>
            <person name="Chen Y."/>
            <person name="Dougan E. K."/>
            <person name="Chan C."/>
            <person name="Rhodes N."/>
            <person name="Thang M."/>
        </authorList>
    </citation>
    <scope>NUCLEOTIDE SEQUENCE</scope>
</reference>
<dbReference type="PROSITE" id="PS50879">
    <property type="entry name" value="RNASE_H_1"/>
    <property type="match status" value="1"/>
</dbReference>
<feature type="compositionally biased region" description="Basic and acidic residues" evidence="2">
    <location>
        <begin position="831"/>
        <end position="842"/>
    </location>
</feature>
<reference evidence="5 6" key="2">
    <citation type="submission" date="2024-05" db="EMBL/GenBank/DDBJ databases">
        <authorList>
            <person name="Chen Y."/>
            <person name="Shah S."/>
            <person name="Dougan E. K."/>
            <person name="Thang M."/>
            <person name="Chan C."/>
        </authorList>
    </citation>
    <scope>NUCLEOTIDE SEQUENCE [LARGE SCALE GENOMIC DNA]</scope>
</reference>
<feature type="compositionally biased region" description="Basic and acidic residues" evidence="2">
    <location>
        <begin position="744"/>
        <end position="758"/>
    </location>
</feature>
<dbReference type="InterPro" id="IPR000477">
    <property type="entry name" value="RT_dom"/>
</dbReference>
<evidence type="ECO:0000256" key="1">
    <source>
        <dbReference type="SAM" id="Coils"/>
    </source>
</evidence>
<protein>
    <submittedName>
        <fullName evidence="5">RNase H type-1 domain-containing protein</fullName>
    </submittedName>
</protein>
<feature type="coiled-coil region" evidence="1">
    <location>
        <begin position="1704"/>
        <end position="1731"/>
    </location>
</feature>
<dbReference type="EMBL" id="CAMXCT030006057">
    <property type="protein sequence ID" value="CAL4801153.1"/>
    <property type="molecule type" value="Genomic_DNA"/>
</dbReference>
<name>A0A9P1GH58_9DINO</name>
<dbReference type="EMBL" id="CAMXCT020006057">
    <property type="protein sequence ID" value="CAL1167216.1"/>
    <property type="molecule type" value="Genomic_DNA"/>
</dbReference>
<dbReference type="InterPro" id="IPR002156">
    <property type="entry name" value="RNaseH_domain"/>
</dbReference>
<feature type="region of interest" description="Disordered" evidence="2">
    <location>
        <begin position="464"/>
        <end position="489"/>
    </location>
</feature>
<comment type="caution">
    <text evidence="4">The sequence shown here is derived from an EMBL/GenBank/DDBJ whole genome shotgun (WGS) entry which is preliminary data.</text>
</comment>
<dbReference type="Pfam" id="PF00078">
    <property type="entry name" value="RVT_1"/>
    <property type="match status" value="1"/>
</dbReference>
<evidence type="ECO:0000259" key="3">
    <source>
        <dbReference type="PROSITE" id="PS50879"/>
    </source>
</evidence>
<evidence type="ECO:0000313" key="5">
    <source>
        <dbReference type="EMBL" id="CAL4801153.1"/>
    </source>
</evidence>
<dbReference type="EMBL" id="CAMXCT010006057">
    <property type="protein sequence ID" value="CAI4013841.1"/>
    <property type="molecule type" value="Genomic_DNA"/>
</dbReference>
<dbReference type="GO" id="GO:0003676">
    <property type="term" value="F:nucleic acid binding"/>
    <property type="evidence" value="ECO:0007669"/>
    <property type="project" value="InterPro"/>
</dbReference>
<dbReference type="SUPFAM" id="SSF56219">
    <property type="entry name" value="DNase I-like"/>
    <property type="match status" value="1"/>
</dbReference>
<feature type="region of interest" description="Disordered" evidence="2">
    <location>
        <begin position="823"/>
        <end position="852"/>
    </location>
</feature>
<keyword evidence="1" id="KW-0175">Coiled coil</keyword>
<evidence type="ECO:0000256" key="2">
    <source>
        <dbReference type="SAM" id="MobiDB-lite"/>
    </source>
</evidence>
<dbReference type="Proteomes" id="UP001152797">
    <property type="component" value="Unassembled WGS sequence"/>
</dbReference>
<evidence type="ECO:0000313" key="6">
    <source>
        <dbReference type="Proteomes" id="UP001152797"/>
    </source>
</evidence>
<feature type="domain" description="RNase H type-1" evidence="3">
    <location>
        <begin position="2766"/>
        <end position="2928"/>
    </location>
</feature>
<proteinExistence type="predicted"/>
<dbReference type="Gene3D" id="3.60.10.10">
    <property type="entry name" value="Endonuclease/exonuclease/phosphatase"/>
    <property type="match status" value="1"/>
</dbReference>
<dbReference type="SUPFAM" id="SSF53098">
    <property type="entry name" value="Ribonuclease H-like"/>
    <property type="match status" value="1"/>
</dbReference>
<dbReference type="GO" id="GO:0004523">
    <property type="term" value="F:RNA-DNA hybrid ribonuclease activity"/>
    <property type="evidence" value="ECO:0007669"/>
    <property type="project" value="InterPro"/>
</dbReference>
<organism evidence="4">
    <name type="scientific">Cladocopium goreaui</name>
    <dbReference type="NCBI Taxonomy" id="2562237"/>
    <lineage>
        <taxon>Eukaryota</taxon>
        <taxon>Sar</taxon>
        <taxon>Alveolata</taxon>
        <taxon>Dinophyceae</taxon>
        <taxon>Suessiales</taxon>
        <taxon>Symbiodiniaceae</taxon>
        <taxon>Cladocopium</taxon>
    </lineage>
</organism>
<gene>
    <name evidence="4" type="ORF">C1SCF055_LOCUS38783</name>
</gene>
<dbReference type="InterPro" id="IPR036691">
    <property type="entry name" value="Endo/exonu/phosph_ase_sf"/>
</dbReference>
<feature type="compositionally biased region" description="Basic and acidic residues" evidence="2">
    <location>
        <begin position="772"/>
        <end position="788"/>
    </location>
</feature>
<accession>A0A9P1GH58</accession>